<dbReference type="PROSITE" id="PS50893">
    <property type="entry name" value="ABC_TRANSPORTER_2"/>
    <property type="match status" value="1"/>
</dbReference>
<keyword evidence="7 10" id="KW-0472">Membrane</keyword>
<evidence type="ECO:0000256" key="4">
    <source>
        <dbReference type="ARBA" id="ARBA00022741"/>
    </source>
</evidence>
<evidence type="ECO:0000256" key="10">
    <source>
        <dbReference type="SAM" id="Phobius"/>
    </source>
</evidence>
<dbReference type="EMBL" id="JABFCZ010000032">
    <property type="protein sequence ID" value="MBD1549221.1"/>
    <property type="molecule type" value="Genomic_DNA"/>
</dbReference>
<dbReference type="InterPro" id="IPR027417">
    <property type="entry name" value="P-loop_NTPase"/>
</dbReference>
<comment type="caution">
    <text evidence="13">The sequence shown here is derived from an EMBL/GenBank/DDBJ whole genome shotgun (WGS) entry which is preliminary data.</text>
</comment>
<dbReference type="GO" id="GO:0015421">
    <property type="term" value="F:ABC-type oligopeptide transporter activity"/>
    <property type="evidence" value="ECO:0007669"/>
    <property type="project" value="TreeGrafter"/>
</dbReference>
<evidence type="ECO:0000256" key="2">
    <source>
        <dbReference type="ARBA" id="ARBA00005417"/>
    </source>
</evidence>
<evidence type="ECO:0000313" key="13">
    <source>
        <dbReference type="EMBL" id="MBD1549221.1"/>
    </source>
</evidence>
<keyword evidence="4" id="KW-0547">Nucleotide-binding</keyword>
<gene>
    <name evidence="13" type="ORF">HK439_23415</name>
</gene>
<keyword evidence="6 10" id="KW-1133">Transmembrane helix</keyword>
<keyword evidence="3 10" id="KW-0812">Transmembrane</keyword>
<dbReference type="Gene3D" id="3.40.50.300">
    <property type="entry name" value="P-loop containing nucleotide triphosphate hydrolases"/>
    <property type="match status" value="1"/>
</dbReference>
<dbReference type="GO" id="GO:0005524">
    <property type="term" value="F:ATP binding"/>
    <property type="evidence" value="ECO:0007669"/>
    <property type="project" value="UniProtKB-KW"/>
</dbReference>
<evidence type="ECO:0000256" key="9">
    <source>
        <dbReference type="SAM" id="MobiDB-lite"/>
    </source>
</evidence>
<evidence type="ECO:0000256" key="7">
    <source>
        <dbReference type="ARBA" id="ARBA00023136"/>
    </source>
</evidence>
<dbReference type="GO" id="GO:0016887">
    <property type="term" value="F:ATP hydrolysis activity"/>
    <property type="evidence" value="ECO:0007669"/>
    <property type="project" value="InterPro"/>
</dbReference>
<sequence>MRVNPANWQVFKDPEGSVQLIRRLVLENASQYASRYFLAFICMALVAGSTAASAWIMKDVINQVFVNRDAFMIYVTAGVVMMIFTVKGASTFGQMVILSRIGNAIIADCQRRLFQRITEQDLSYFDRTALGDLSTRVQHNTTAARNVLEMLVITLGRDILTIIGLVGVMIVQNPAMSAFAILIMPPAIIGVSVLVRRVRKHAKSQFVSTTHILSTLQETAIGIRIVKAFGMEDHMRARMNTAVADVEHRSNKIASLTARTSPLMETLGGFAIALVILYGGYSVVNLDQDPGAFFAFITALLLAYEPAKRLARLHVNLNNNLVGVRLMYELIDDVPELTDKPDAAELVVRGGEIRFDNVRFSYGESAALNGLTMVAEPGKTTALVGASGAGKSTVFSLIERFYEPDSGDISIDGQNTGDVSVASLRAHIAVVTQDTFLFDMSIRDNIALGRSGASDAEIEQAARDANAHDFIMDLPGGYDAPAGEGGGRLSGGQRQRVAIARAMLRDAPILLLDEATSALDAESETKVQAALTRLMEGRTTLVIAHRLATVRHADAIHVLDRGRLVESGTHDSLYAQDGIYRRLCELQFQDGNSKPDETERQSPVSKPAAE</sequence>
<dbReference type="RefSeq" id="WP_190293910.1">
    <property type="nucleotide sequence ID" value="NZ_JABFCZ010000032.1"/>
</dbReference>
<dbReference type="SMART" id="SM00382">
    <property type="entry name" value="AAA"/>
    <property type="match status" value="1"/>
</dbReference>
<reference evidence="13" key="1">
    <citation type="submission" date="2020-05" db="EMBL/GenBank/DDBJ databases">
        <title>Identification of trans-AT polyketide cluster in two marine bacteria, producers of a novel glutaramide-containing polyketide sesbanimide D and analogs.</title>
        <authorList>
            <person name="Kacar D."/>
            <person name="Rodriguez P."/>
            <person name="Canedo L."/>
            <person name="Gonzalez E."/>
            <person name="Galan B."/>
            <person name="De La Calle F."/>
            <person name="Garcia J.L."/>
        </authorList>
    </citation>
    <scope>NUCLEOTIDE SEQUENCE</scope>
    <source>
        <strain evidence="13">PHM038</strain>
    </source>
</reference>
<dbReference type="GO" id="GO:0090374">
    <property type="term" value="P:oligopeptide export from mitochondrion"/>
    <property type="evidence" value="ECO:0007669"/>
    <property type="project" value="TreeGrafter"/>
</dbReference>
<evidence type="ECO:0000256" key="1">
    <source>
        <dbReference type="ARBA" id="ARBA00004651"/>
    </source>
</evidence>
<feature type="transmembrane region" description="Helical" evidence="10">
    <location>
        <begin position="266"/>
        <end position="284"/>
    </location>
</feature>
<feature type="transmembrane region" description="Helical" evidence="10">
    <location>
        <begin position="71"/>
        <end position="90"/>
    </location>
</feature>
<dbReference type="Pfam" id="PF00664">
    <property type="entry name" value="ABC_membrane"/>
    <property type="match status" value="1"/>
</dbReference>
<feature type="transmembrane region" description="Helical" evidence="10">
    <location>
        <begin position="147"/>
        <end position="170"/>
    </location>
</feature>
<dbReference type="InterPro" id="IPR039421">
    <property type="entry name" value="Type_1_exporter"/>
</dbReference>
<dbReference type="Proteomes" id="UP000598467">
    <property type="component" value="Unassembled WGS sequence"/>
</dbReference>
<comment type="function">
    <text evidence="8">Part of an ABC transporter complex. Transmembrane domains (TMD) form a pore in the inner membrane and the ATP-binding domain (NBD) is responsible for energy generation.</text>
</comment>
<feature type="region of interest" description="Disordered" evidence="9">
    <location>
        <begin position="590"/>
        <end position="610"/>
    </location>
</feature>
<feature type="domain" description="ABC transmembrane type-1" evidence="12">
    <location>
        <begin position="37"/>
        <end position="313"/>
    </location>
</feature>
<dbReference type="InterPro" id="IPR011527">
    <property type="entry name" value="ABC1_TM_dom"/>
</dbReference>
<evidence type="ECO:0000259" key="12">
    <source>
        <dbReference type="PROSITE" id="PS50929"/>
    </source>
</evidence>
<dbReference type="InterPro" id="IPR036640">
    <property type="entry name" value="ABC1_TM_sf"/>
</dbReference>
<feature type="transmembrane region" description="Helical" evidence="10">
    <location>
        <begin position="36"/>
        <end position="56"/>
    </location>
</feature>
<feature type="domain" description="ABC transporter" evidence="11">
    <location>
        <begin position="353"/>
        <end position="586"/>
    </location>
</feature>
<dbReference type="CDD" id="cd18552">
    <property type="entry name" value="ABC_6TM_MsbA_like"/>
    <property type="match status" value="1"/>
</dbReference>
<dbReference type="PANTHER" id="PTHR43394:SF1">
    <property type="entry name" value="ATP-BINDING CASSETTE SUB-FAMILY B MEMBER 10, MITOCHONDRIAL"/>
    <property type="match status" value="1"/>
</dbReference>
<organism evidence="13 14">
    <name type="scientific">Roseibium aggregatum</name>
    <dbReference type="NCBI Taxonomy" id="187304"/>
    <lineage>
        <taxon>Bacteria</taxon>
        <taxon>Pseudomonadati</taxon>
        <taxon>Pseudomonadota</taxon>
        <taxon>Alphaproteobacteria</taxon>
        <taxon>Hyphomicrobiales</taxon>
        <taxon>Stappiaceae</taxon>
        <taxon>Roseibium</taxon>
    </lineage>
</organism>
<dbReference type="PROSITE" id="PS00211">
    <property type="entry name" value="ABC_TRANSPORTER_1"/>
    <property type="match status" value="1"/>
</dbReference>
<dbReference type="InterPro" id="IPR003439">
    <property type="entry name" value="ABC_transporter-like_ATP-bd"/>
</dbReference>
<evidence type="ECO:0000256" key="8">
    <source>
        <dbReference type="ARBA" id="ARBA00024725"/>
    </source>
</evidence>
<evidence type="ECO:0000256" key="5">
    <source>
        <dbReference type="ARBA" id="ARBA00022840"/>
    </source>
</evidence>
<name>A0A926P6B1_9HYPH</name>
<dbReference type="PANTHER" id="PTHR43394">
    <property type="entry name" value="ATP-DEPENDENT PERMEASE MDL1, MITOCHONDRIAL"/>
    <property type="match status" value="1"/>
</dbReference>
<evidence type="ECO:0000256" key="3">
    <source>
        <dbReference type="ARBA" id="ARBA00022692"/>
    </source>
</evidence>
<dbReference type="Gene3D" id="1.20.1560.10">
    <property type="entry name" value="ABC transporter type 1, transmembrane domain"/>
    <property type="match status" value="2"/>
</dbReference>
<dbReference type="SUPFAM" id="SSF52540">
    <property type="entry name" value="P-loop containing nucleoside triphosphate hydrolases"/>
    <property type="match status" value="1"/>
</dbReference>
<protein>
    <submittedName>
        <fullName evidence="13">ABC transporter ATP-binding protein</fullName>
    </submittedName>
</protein>
<evidence type="ECO:0000259" key="11">
    <source>
        <dbReference type="PROSITE" id="PS50893"/>
    </source>
</evidence>
<dbReference type="InterPro" id="IPR003593">
    <property type="entry name" value="AAA+_ATPase"/>
</dbReference>
<dbReference type="Pfam" id="PF00005">
    <property type="entry name" value="ABC_tran"/>
    <property type="match status" value="1"/>
</dbReference>
<proteinExistence type="inferred from homology"/>
<dbReference type="FunFam" id="3.40.50.300:FF:000218">
    <property type="entry name" value="Multidrug ABC transporter ATP-binding protein"/>
    <property type="match status" value="1"/>
</dbReference>
<comment type="subcellular location">
    <subcellularLocation>
        <location evidence="1">Cell membrane</location>
        <topology evidence="1">Multi-pass membrane protein</topology>
    </subcellularLocation>
</comment>
<dbReference type="AlphaFoldDB" id="A0A926P6B1"/>
<dbReference type="GO" id="GO:0005886">
    <property type="term" value="C:plasma membrane"/>
    <property type="evidence" value="ECO:0007669"/>
    <property type="project" value="UniProtKB-SubCell"/>
</dbReference>
<evidence type="ECO:0000313" key="14">
    <source>
        <dbReference type="Proteomes" id="UP000598467"/>
    </source>
</evidence>
<accession>A0A926P6B1</accession>
<feature type="transmembrane region" description="Helical" evidence="10">
    <location>
        <begin position="176"/>
        <end position="195"/>
    </location>
</feature>
<evidence type="ECO:0000256" key="6">
    <source>
        <dbReference type="ARBA" id="ARBA00022989"/>
    </source>
</evidence>
<keyword evidence="5 13" id="KW-0067">ATP-binding</keyword>
<dbReference type="InterPro" id="IPR017871">
    <property type="entry name" value="ABC_transporter-like_CS"/>
</dbReference>
<dbReference type="PROSITE" id="PS50929">
    <property type="entry name" value="ABC_TM1F"/>
    <property type="match status" value="1"/>
</dbReference>
<dbReference type="SUPFAM" id="SSF90123">
    <property type="entry name" value="ABC transporter transmembrane region"/>
    <property type="match status" value="1"/>
</dbReference>
<comment type="similarity">
    <text evidence="2">Belongs to the ABC transporter superfamily.</text>
</comment>